<sequence>MLEMHDNMGITVYTTTPDEKCAEEIAKGVVKAKLAACCNFWPVRTVYSWEGELKDDTEHVLFIKTSKEKFRELEKYIVKNHPYSMPAIVSLPWDDSHEPYKNWVEKNE</sequence>
<gene>
    <name evidence="2" type="ORF">METZ01_LOCUS158356</name>
</gene>
<dbReference type="PANTHER" id="PTHR23419">
    <property type="entry name" value="DIVALENT CATION TOLERANCE CUTA-RELATED"/>
    <property type="match status" value="1"/>
</dbReference>
<dbReference type="PANTHER" id="PTHR23419:SF8">
    <property type="entry name" value="FI09726P"/>
    <property type="match status" value="1"/>
</dbReference>
<accession>A0A382AWS2</accession>
<evidence type="ECO:0000256" key="1">
    <source>
        <dbReference type="ARBA" id="ARBA00010169"/>
    </source>
</evidence>
<dbReference type="GO" id="GO:0010038">
    <property type="term" value="P:response to metal ion"/>
    <property type="evidence" value="ECO:0007669"/>
    <property type="project" value="InterPro"/>
</dbReference>
<dbReference type="InterPro" id="IPR015867">
    <property type="entry name" value="N-reg_PII/ATP_PRibTrfase_C"/>
</dbReference>
<dbReference type="Pfam" id="PF03091">
    <property type="entry name" value="CutA1"/>
    <property type="match status" value="1"/>
</dbReference>
<proteinExistence type="inferred from homology"/>
<reference evidence="2" key="1">
    <citation type="submission" date="2018-05" db="EMBL/GenBank/DDBJ databases">
        <authorList>
            <person name="Lanie J.A."/>
            <person name="Ng W.-L."/>
            <person name="Kazmierczak K.M."/>
            <person name="Andrzejewski T.M."/>
            <person name="Davidsen T.M."/>
            <person name="Wayne K.J."/>
            <person name="Tettelin H."/>
            <person name="Glass J.I."/>
            <person name="Rusch D."/>
            <person name="Podicherti R."/>
            <person name="Tsui H.-C.T."/>
            <person name="Winkler M.E."/>
        </authorList>
    </citation>
    <scope>NUCLEOTIDE SEQUENCE</scope>
</reference>
<comment type="similarity">
    <text evidence="1">Belongs to the CutA family.</text>
</comment>
<evidence type="ECO:0000313" key="2">
    <source>
        <dbReference type="EMBL" id="SVB05502.1"/>
    </source>
</evidence>
<evidence type="ECO:0008006" key="3">
    <source>
        <dbReference type="Google" id="ProtNLM"/>
    </source>
</evidence>
<dbReference type="Gene3D" id="3.30.70.120">
    <property type="match status" value="1"/>
</dbReference>
<protein>
    <recommendedName>
        <fullName evidence="3">Divalent-cation tolerance protein CutA</fullName>
    </recommendedName>
</protein>
<name>A0A382AWS2_9ZZZZ</name>
<dbReference type="InterPro" id="IPR004323">
    <property type="entry name" value="Ion_tolerance_CutA"/>
</dbReference>
<dbReference type="AlphaFoldDB" id="A0A382AWS2"/>
<dbReference type="GO" id="GO:0005507">
    <property type="term" value="F:copper ion binding"/>
    <property type="evidence" value="ECO:0007669"/>
    <property type="project" value="TreeGrafter"/>
</dbReference>
<organism evidence="2">
    <name type="scientific">marine metagenome</name>
    <dbReference type="NCBI Taxonomy" id="408172"/>
    <lineage>
        <taxon>unclassified sequences</taxon>
        <taxon>metagenomes</taxon>
        <taxon>ecological metagenomes</taxon>
    </lineage>
</organism>
<dbReference type="EMBL" id="UINC01027010">
    <property type="protein sequence ID" value="SVB05502.1"/>
    <property type="molecule type" value="Genomic_DNA"/>
</dbReference>
<dbReference type="InterPro" id="IPR011322">
    <property type="entry name" value="N-reg_PII-like_a/b"/>
</dbReference>
<dbReference type="SUPFAM" id="SSF54913">
    <property type="entry name" value="GlnB-like"/>
    <property type="match status" value="1"/>
</dbReference>